<dbReference type="Proteomes" id="UP000054047">
    <property type="component" value="Unassembled WGS sequence"/>
</dbReference>
<organism evidence="1 2">
    <name type="scientific">Ancylostoma duodenale</name>
    <dbReference type="NCBI Taxonomy" id="51022"/>
    <lineage>
        <taxon>Eukaryota</taxon>
        <taxon>Metazoa</taxon>
        <taxon>Ecdysozoa</taxon>
        <taxon>Nematoda</taxon>
        <taxon>Chromadorea</taxon>
        <taxon>Rhabditida</taxon>
        <taxon>Rhabditina</taxon>
        <taxon>Rhabditomorpha</taxon>
        <taxon>Strongyloidea</taxon>
        <taxon>Ancylostomatidae</taxon>
        <taxon>Ancylostomatinae</taxon>
        <taxon>Ancylostoma</taxon>
    </lineage>
</organism>
<evidence type="ECO:0000313" key="2">
    <source>
        <dbReference type="Proteomes" id="UP000054047"/>
    </source>
</evidence>
<dbReference type="InterPro" id="IPR052709">
    <property type="entry name" value="Transposase-MT_Hybrid"/>
</dbReference>
<dbReference type="PANTHER" id="PTHR46060:SF1">
    <property type="entry name" value="MARINER MOS1 TRANSPOSASE-LIKE PROTEIN"/>
    <property type="match status" value="1"/>
</dbReference>
<dbReference type="EMBL" id="KN732499">
    <property type="protein sequence ID" value="KIH58966.1"/>
    <property type="molecule type" value="Genomic_DNA"/>
</dbReference>
<accession>A0A0C2GPT5</accession>
<proteinExistence type="predicted"/>
<protein>
    <submittedName>
        <fullName evidence="1">Uncharacterized protein</fullName>
    </submittedName>
</protein>
<dbReference type="InterPro" id="IPR001888">
    <property type="entry name" value="Transposase_1"/>
</dbReference>
<keyword evidence="2" id="KW-1185">Reference proteome</keyword>
<dbReference type="GO" id="GO:0003676">
    <property type="term" value="F:nucleic acid binding"/>
    <property type="evidence" value="ECO:0007669"/>
    <property type="project" value="InterPro"/>
</dbReference>
<name>A0A0C2GPT5_9BILA</name>
<dbReference type="Pfam" id="PF01359">
    <property type="entry name" value="Transposase_1"/>
    <property type="match status" value="1"/>
</dbReference>
<reference evidence="1 2" key="1">
    <citation type="submission" date="2013-12" db="EMBL/GenBank/DDBJ databases">
        <title>Draft genome of the parsitic nematode Ancylostoma duodenale.</title>
        <authorList>
            <person name="Mitreva M."/>
        </authorList>
    </citation>
    <scope>NUCLEOTIDE SEQUENCE [LARGE SCALE GENOMIC DNA]</scope>
    <source>
        <strain evidence="1 2">Zhejiang</strain>
    </source>
</reference>
<evidence type="ECO:0000313" key="1">
    <source>
        <dbReference type="EMBL" id="KIH58966.1"/>
    </source>
</evidence>
<dbReference type="AlphaFoldDB" id="A0A0C2GPT5"/>
<gene>
    <name evidence="1" type="ORF">ANCDUO_10815</name>
</gene>
<dbReference type="Gene3D" id="3.30.420.10">
    <property type="entry name" value="Ribonuclease H-like superfamily/Ribonuclease H"/>
    <property type="match status" value="1"/>
</dbReference>
<dbReference type="OrthoDB" id="5873650at2759"/>
<dbReference type="PANTHER" id="PTHR46060">
    <property type="entry name" value="MARINER MOS1 TRANSPOSASE-LIKE PROTEIN"/>
    <property type="match status" value="1"/>
</dbReference>
<sequence>MGPGRPPDYDTKSAAKEMLDNPQMHSRSLAIHVLCWQSTAIRLLPKIDLIPKKPSVIPHVLSKADKKRRVAICGDLLKKHRRGSFFRRIITCYGKWCLYDNPDQSVQWVKRLEKRDPVQRKNIHGKKSILIVFWCVYGPILWKLIPQWKSIDADYVCQEIRKSILLRKIMTFWNDREHFSKDWQ</sequence>
<dbReference type="InterPro" id="IPR036397">
    <property type="entry name" value="RNaseH_sf"/>
</dbReference>